<accession>A0A841R8B6</accession>
<proteinExistence type="predicted"/>
<feature type="region of interest" description="Disordered" evidence="1">
    <location>
        <begin position="1"/>
        <end position="54"/>
    </location>
</feature>
<gene>
    <name evidence="2" type="ORF">HNR50_003204</name>
</gene>
<dbReference type="EMBL" id="JACHGJ010000006">
    <property type="protein sequence ID" value="MBB6481524.1"/>
    <property type="molecule type" value="Genomic_DNA"/>
</dbReference>
<organism evidence="2 3">
    <name type="scientific">Spirochaeta isovalerica</name>
    <dbReference type="NCBI Taxonomy" id="150"/>
    <lineage>
        <taxon>Bacteria</taxon>
        <taxon>Pseudomonadati</taxon>
        <taxon>Spirochaetota</taxon>
        <taxon>Spirochaetia</taxon>
        <taxon>Spirochaetales</taxon>
        <taxon>Spirochaetaceae</taxon>
        <taxon>Spirochaeta</taxon>
    </lineage>
</organism>
<reference evidence="2 3" key="1">
    <citation type="submission" date="2020-08" db="EMBL/GenBank/DDBJ databases">
        <title>Genomic Encyclopedia of Type Strains, Phase IV (KMG-IV): sequencing the most valuable type-strain genomes for metagenomic binning, comparative biology and taxonomic classification.</title>
        <authorList>
            <person name="Goeker M."/>
        </authorList>
    </citation>
    <scope>NUCLEOTIDE SEQUENCE [LARGE SCALE GENOMIC DNA]</scope>
    <source>
        <strain evidence="2 3">DSM 2461</strain>
    </source>
</reference>
<feature type="compositionally biased region" description="Acidic residues" evidence="1">
    <location>
        <begin position="1"/>
        <end position="17"/>
    </location>
</feature>
<name>A0A841R8B6_9SPIO</name>
<dbReference type="AlphaFoldDB" id="A0A841R8B6"/>
<protein>
    <submittedName>
        <fullName evidence="2">Uncharacterized protein</fullName>
    </submittedName>
</protein>
<dbReference type="RefSeq" id="WP_184747762.1">
    <property type="nucleotide sequence ID" value="NZ_JACHGJ010000006.1"/>
</dbReference>
<dbReference type="Proteomes" id="UP000587760">
    <property type="component" value="Unassembled WGS sequence"/>
</dbReference>
<keyword evidence="3" id="KW-1185">Reference proteome</keyword>
<evidence type="ECO:0000313" key="2">
    <source>
        <dbReference type="EMBL" id="MBB6481524.1"/>
    </source>
</evidence>
<feature type="compositionally biased region" description="Basic and acidic residues" evidence="1">
    <location>
        <begin position="28"/>
        <end position="42"/>
    </location>
</feature>
<comment type="caution">
    <text evidence="2">The sequence shown here is derived from an EMBL/GenBank/DDBJ whole genome shotgun (WGS) entry which is preliminary data.</text>
</comment>
<evidence type="ECO:0000313" key="3">
    <source>
        <dbReference type="Proteomes" id="UP000587760"/>
    </source>
</evidence>
<evidence type="ECO:0000256" key="1">
    <source>
        <dbReference type="SAM" id="MobiDB-lite"/>
    </source>
</evidence>
<feature type="compositionally biased region" description="Basic residues" evidence="1">
    <location>
        <begin position="43"/>
        <end position="52"/>
    </location>
</feature>
<sequence length="105" mass="12418">MKDDFIEEDDLDDSENDDKEKKSHKSLFKREGLVEEQKDPSKYKRAAVRRRSRDTLQKSINDDWIFYKKEFILSESQSDDETWDQANLAENVLKASSEKGIDKQN</sequence>